<proteinExistence type="predicted"/>
<dbReference type="KEGG" id="pbl:PAAG_06770"/>
<organism evidence="1 2">
    <name type="scientific">Paracoccidioides lutzii (strain ATCC MYA-826 / Pb01)</name>
    <name type="common">Paracoccidioides brasiliensis</name>
    <dbReference type="NCBI Taxonomy" id="502779"/>
    <lineage>
        <taxon>Eukaryota</taxon>
        <taxon>Fungi</taxon>
        <taxon>Dikarya</taxon>
        <taxon>Ascomycota</taxon>
        <taxon>Pezizomycotina</taxon>
        <taxon>Eurotiomycetes</taxon>
        <taxon>Eurotiomycetidae</taxon>
        <taxon>Onygenales</taxon>
        <taxon>Ajellomycetaceae</taxon>
        <taxon>Paracoccidioides</taxon>
    </lineage>
</organism>
<dbReference type="RefSeq" id="XP_015700436.1">
    <property type="nucleotide sequence ID" value="XM_015846001.1"/>
</dbReference>
<keyword evidence="2" id="KW-1185">Reference proteome</keyword>
<accession>C1H7M9</accession>
<dbReference type="HOGENOM" id="CLU_1611308_0_0_1"/>
<dbReference type="EMBL" id="KN294011">
    <property type="protein sequence ID" value="EEH36352.2"/>
    <property type="molecule type" value="Genomic_DNA"/>
</dbReference>
<gene>
    <name evidence="1" type="ORF">PAAG_06770</name>
</gene>
<evidence type="ECO:0000313" key="1">
    <source>
        <dbReference type="EMBL" id="EEH36352.2"/>
    </source>
</evidence>
<dbReference type="Proteomes" id="UP000002059">
    <property type="component" value="Partially assembled WGS sequence"/>
</dbReference>
<dbReference type="GeneID" id="9094476"/>
<dbReference type="AlphaFoldDB" id="C1H7M9"/>
<evidence type="ECO:0000313" key="2">
    <source>
        <dbReference type="Proteomes" id="UP000002059"/>
    </source>
</evidence>
<sequence length="165" mass="18594">MEFSDSADFKSLRHLQLQVDHAAEHTGANDLPAAGEVVYYSLILLSEGRGVLLKVIDGIVSFFPGKRSRLACLEREENSSALKRFVEIAWWGGGSPASAGDFGFDHCQFLWRAAFESTEELARCDNRYLGAREGGFRSLRRQETRLDVTVRGKNREKINVSWIRV</sequence>
<reference evidence="1 2" key="1">
    <citation type="journal article" date="2011" name="PLoS Genet.">
        <title>Comparative genomic analysis of human fungal pathogens causing paracoccidioidomycosis.</title>
        <authorList>
            <person name="Desjardins C.A."/>
            <person name="Champion M.D."/>
            <person name="Holder J.W."/>
            <person name="Muszewska A."/>
            <person name="Goldberg J."/>
            <person name="Bailao A.M."/>
            <person name="Brigido M.M."/>
            <person name="Ferreira M.E."/>
            <person name="Garcia A.M."/>
            <person name="Grynberg M."/>
            <person name="Gujja S."/>
            <person name="Heiman D.I."/>
            <person name="Henn M.R."/>
            <person name="Kodira C.D."/>
            <person name="Leon-Narvaez H."/>
            <person name="Longo L.V."/>
            <person name="Ma L.J."/>
            <person name="Malavazi I."/>
            <person name="Matsuo A.L."/>
            <person name="Morais F.V."/>
            <person name="Pereira M."/>
            <person name="Rodriguez-Brito S."/>
            <person name="Sakthikumar S."/>
            <person name="Salem-Izacc S.M."/>
            <person name="Sykes S.M."/>
            <person name="Teixeira M.M."/>
            <person name="Vallejo M.C."/>
            <person name="Walter M.E."/>
            <person name="Yandava C."/>
            <person name="Young S."/>
            <person name="Zeng Q."/>
            <person name="Zucker J."/>
            <person name="Felipe M.S."/>
            <person name="Goldman G.H."/>
            <person name="Haas B.J."/>
            <person name="McEwen J.G."/>
            <person name="Nino-Vega G."/>
            <person name="Puccia R."/>
            <person name="San-Blas G."/>
            <person name="Soares C.M."/>
            <person name="Birren B.W."/>
            <person name="Cuomo C.A."/>
        </authorList>
    </citation>
    <scope>NUCLEOTIDE SEQUENCE [LARGE SCALE GENOMIC DNA]</scope>
    <source>
        <strain evidence="2">ATCC MYA-826 / Pb01</strain>
    </source>
</reference>
<protein>
    <submittedName>
        <fullName evidence="1">Uncharacterized protein</fullName>
    </submittedName>
</protein>
<name>C1H7M9_PARBA</name>
<dbReference type="VEuPathDB" id="FungiDB:PAAG_06770"/>